<proteinExistence type="predicted"/>
<gene>
    <name evidence="1" type="ORF">CIRG_00844</name>
</gene>
<dbReference type="EMBL" id="DS028093">
    <property type="protein sequence ID" value="KMP00702.1"/>
    <property type="molecule type" value="Genomic_DNA"/>
</dbReference>
<reference evidence="2" key="1">
    <citation type="journal article" date="2010" name="Genome Res.">
        <title>Population genomic sequencing of Coccidioides fungi reveals recent hybridization and transposon control.</title>
        <authorList>
            <person name="Neafsey D.E."/>
            <person name="Barker B.M."/>
            <person name="Sharpton T.J."/>
            <person name="Stajich J.E."/>
            <person name="Park D.J."/>
            <person name="Whiston E."/>
            <person name="Hung C.-Y."/>
            <person name="McMahan C."/>
            <person name="White J."/>
            <person name="Sykes S."/>
            <person name="Heiman D."/>
            <person name="Young S."/>
            <person name="Zeng Q."/>
            <person name="Abouelleil A."/>
            <person name="Aftuck L."/>
            <person name="Bessette D."/>
            <person name="Brown A."/>
            <person name="FitzGerald M."/>
            <person name="Lui A."/>
            <person name="Macdonald J.P."/>
            <person name="Priest M."/>
            <person name="Orbach M.J."/>
            <person name="Galgiani J.N."/>
            <person name="Kirkland T.N."/>
            <person name="Cole G.T."/>
            <person name="Birren B.W."/>
            <person name="Henn M.R."/>
            <person name="Taylor J.W."/>
            <person name="Rounsley S.D."/>
        </authorList>
    </citation>
    <scope>NUCLEOTIDE SEQUENCE [LARGE SCALE GENOMIC DNA]</scope>
    <source>
        <strain evidence="2">RMSCC 2394</strain>
    </source>
</reference>
<dbReference type="Proteomes" id="UP000054565">
    <property type="component" value="Unassembled WGS sequence"/>
</dbReference>
<name>A0A0J7ATS6_COCIT</name>
<evidence type="ECO:0000313" key="2">
    <source>
        <dbReference type="Proteomes" id="UP000054565"/>
    </source>
</evidence>
<protein>
    <submittedName>
        <fullName evidence="1">Uncharacterized protein</fullName>
    </submittedName>
</protein>
<accession>A0A0J7ATS6</accession>
<dbReference type="AlphaFoldDB" id="A0A0J7ATS6"/>
<sequence length="119" mass="12562">MPSTTDMWLIELRIEGAEPDAALRGAGLNNSEIVMPPETDVGLLGAAADLDSSDGVLLDTLAGRATLRGAAVDLDSSDGVLLDTLGGRGTLRGDKANYVRTGMAPTMWHFENLFLRFAT</sequence>
<evidence type="ECO:0000313" key="1">
    <source>
        <dbReference type="EMBL" id="KMP00702.1"/>
    </source>
</evidence>
<organism evidence="1 2">
    <name type="scientific">Coccidioides immitis RMSCC 2394</name>
    <dbReference type="NCBI Taxonomy" id="404692"/>
    <lineage>
        <taxon>Eukaryota</taxon>
        <taxon>Fungi</taxon>
        <taxon>Dikarya</taxon>
        <taxon>Ascomycota</taxon>
        <taxon>Pezizomycotina</taxon>
        <taxon>Eurotiomycetes</taxon>
        <taxon>Eurotiomycetidae</taxon>
        <taxon>Onygenales</taxon>
        <taxon>Onygenaceae</taxon>
        <taxon>Coccidioides</taxon>
    </lineage>
</organism>